<dbReference type="InterPro" id="IPR050238">
    <property type="entry name" value="DNA_Rep/Repair_Clamp_Loader"/>
</dbReference>
<dbReference type="RefSeq" id="WP_015403866.1">
    <property type="nucleotide sequence ID" value="NC_020304.1"/>
</dbReference>
<name>M1PEN0_DESSD</name>
<dbReference type="GO" id="GO:0003887">
    <property type="term" value="F:DNA-directed DNA polymerase activity"/>
    <property type="evidence" value="ECO:0007669"/>
    <property type="project" value="UniProtKB-EC"/>
</dbReference>
<dbReference type="InterPro" id="IPR004622">
    <property type="entry name" value="DNA_pol_HolB"/>
</dbReference>
<dbReference type="PANTHER" id="PTHR11669:SF8">
    <property type="entry name" value="DNA POLYMERASE III SUBUNIT DELTA"/>
    <property type="match status" value="1"/>
</dbReference>
<dbReference type="STRING" id="1167006.UWK_01617"/>
<keyword evidence="1" id="KW-0808">Transferase</keyword>
<dbReference type="InterPro" id="IPR027417">
    <property type="entry name" value="P-loop_NTPase"/>
</dbReference>
<dbReference type="AlphaFoldDB" id="M1PEN0"/>
<gene>
    <name evidence="1" type="ordered locus">UWK_01617</name>
</gene>
<dbReference type="eggNOG" id="COG2812">
    <property type="taxonomic scope" value="Bacteria"/>
</dbReference>
<evidence type="ECO:0000313" key="2">
    <source>
        <dbReference type="Proteomes" id="UP000011721"/>
    </source>
</evidence>
<keyword evidence="2" id="KW-1185">Reference proteome</keyword>
<dbReference type="FunFam" id="3.40.50.300:FF:001255">
    <property type="entry name" value="DNA polymerase III subunit delta"/>
    <property type="match status" value="1"/>
</dbReference>
<accession>M1PEN0</accession>
<dbReference type="Proteomes" id="UP000011721">
    <property type="component" value="Chromosome"/>
</dbReference>
<dbReference type="PATRIC" id="fig|1167006.5.peg.1785"/>
<dbReference type="Pfam" id="PF13177">
    <property type="entry name" value="DNA_pol3_delta2"/>
    <property type="match status" value="1"/>
</dbReference>
<dbReference type="PANTHER" id="PTHR11669">
    <property type="entry name" value="REPLICATION FACTOR C / DNA POLYMERASE III GAMMA-TAU SUBUNIT"/>
    <property type="match status" value="1"/>
</dbReference>
<reference evidence="2" key="1">
    <citation type="journal article" date="2013" name="Stand. Genomic Sci.">
        <title>Complete genome sequence of Desulfocapsa sulfexigens, a marine deltaproteobacterium specialized in disproportionating inorganic sulfur compounds.</title>
        <authorList>
            <person name="Finster K.W."/>
            <person name="Kjeldsen K.U."/>
            <person name="Kube M."/>
            <person name="Reinhardt R."/>
            <person name="Mussmann M."/>
            <person name="Amann R."/>
            <person name="Schreiber L."/>
        </authorList>
    </citation>
    <scope>NUCLEOTIDE SEQUENCE [LARGE SCALE GENOMIC DNA]</scope>
    <source>
        <strain evidence="2">DSM 10523 / SB164P1</strain>
    </source>
</reference>
<organism evidence="1 2">
    <name type="scientific">Desulfocapsa sulfexigens (strain DSM 10523 / SB164P1)</name>
    <dbReference type="NCBI Taxonomy" id="1167006"/>
    <lineage>
        <taxon>Bacteria</taxon>
        <taxon>Pseudomonadati</taxon>
        <taxon>Thermodesulfobacteriota</taxon>
        <taxon>Desulfobulbia</taxon>
        <taxon>Desulfobulbales</taxon>
        <taxon>Desulfocapsaceae</taxon>
        <taxon>Desulfocapsa</taxon>
    </lineage>
</organism>
<dbReference type="EC" id="2.7.7.7" evidence="1"/>
<dbReference type="Gene3D" id="3.40.50.300">
    <property type="entry name" value="P-loop containing nucleotide triphosphate hydrolases"/>
    <property type="match status" value="1"/>
</dbReference>
<evidence type="ECO:0000313" key="1">
    <source>
        <dbReference type="EMBL" id="AGF78175.1"/>
    </source>
</evidence>
<keyword evidence="1" id="KW-0548">Nucleotidyltransferase</keyword>
<dbReference type="GO" id="GO:0008408">
    <property type="term" value="F:3'-5' exonuclease activity"/>
    <property type="evidence" value="ECO:0007669"/>
    <property type="project" value="InterPro"/>
</dbReference>
<proteinExistence type="predicted"/>
<dbReference type="SUPFAM" id="SSF52540">
    <property type="entry name" value="P-loop containing nucleoside triphosphate hydrolases"/>
    <property type="match status" value="1"/>
</dbReference>
<dbReference type="HOGENOM" id="CLU_006229_4_5_7"/>
<sequence length="333" mass="37362">MHFHQPSDTPFRIARKPFYGQQQAKNLLRRSLAADRLAHAYLFRGPEGVGKQLFARGLTAAVNCNHRQDLSACGVCSSCKKFAAGTHPDFLLVSPEKGTIKIAQIRKLIKDLSFAPYEAGTRVVLIEDVHTMRQEAANSLLKTLEEPPPNNLLILTADSAGHVLQTILSRCQTVPFYPLSFTETVEVLRGQDDKLDLQTAVLLARLAEGSPGRAQLFQQLDLVGVWQDLLAVLTVQGSDEALDVSRILMMAESMAALKENLPHLFSLVRLWIRDCLFEIHGQRVDTETLNTRKDWNSEQYFAKLQAISQAEKELARNCNRTLVCEVLLFRLKE</sequence>
<dbReference type="NCBIfam" id="TIGR00678">
    <property type="entry name" value="holB"/>
    <property type="match status" value="1"/>
</dbReference>
<dbReference type="EMBL" id="CP003985">
    <property type="protein sequence ID" value="AGF78175.1"/>
    <property type="molecule type" value="Genomic_DNA"/>
</dbReference>
<protein>
    <submittedName>
        <fullName evidence="1">DNA polymerase III, delta prime subunit</fullName>
        <ecNumber evidence="1">2.7.7.7</ecNumber>
    </submittedName>
</protein>
<dbReference type="OrthoDB" id="9810148at2"/>
<dbReference type="KEGG" id="dsf:UWK_01617"/>
<dbReference type="GO" id="GO:0006261">
    <property type="term" value="P:DNA-templated DNA replication"/>
    <property type="evidence" value="ECO:0007669"/>
    <property type="project" value="TreeGrafter"/>
</dbReference>